<dbReference type="Proteomes" id="UP000239494">
    <property type="component" value="Unassembled WGS sequence"/>
</dbReference>
<dbReference type="AlphaFoldDB" id="A0A2T0TH09"/>
<dbReference type="PROSITE" id="PS50263">
    <property type="entry name" value="CN_HYDROLASE"/>
    <property type="match status" value="1"/>
</dbReference>
<dbReference type="PANTHER" id="PTHR43674">
    <property type="entry name" value="NITRILASE C965.09-RELATED"/>
    <property type="match status" value="1"/>
</dbReference>
<dbReference type="EMBL" id="PVTF01000002">
    <property type="protein sequence ID" value="PRY44913.1"/>
    <property type="molecule type" value="Genomic_DNA"/>
</dbReference>
<dbReference type="PANTHER" id="PTHR43674:SF16">
    <property type="entry name" value="CARBON-NITROGEN FAMILY, PUTATIVE (AFU_ORTHOLOGUE AFUA_5G02350)-RELATED"/>
    <property type="match status" value="1"/>
</dbReference>
<feature type="compositionally biased region" description="Basic and acidic residues" evidence="2">
    <location>
        <begin position="283"/>
        <end position="296"/>
    </location>
</feature>
<evidence type="ECO:0000313" key="4">
    <source>
        <dbReference type="EMBL" id="PRY44913.1"/>
    </source>
</evidence>
<proteinExistence type="predicted"/>
<keyword evidence="5" id="KW-1185">Reference proteome</keyword>
<keyword evidence="1 4" id="KW-0378">Hydrolase</keyword>
<comment type="caution">
    <text evidence="4">The sequence shown here is derived from an EMBL/GenBank/DDBJ whole genome shotgun (WGS) entry which is preliminary data.</text>
</comment>
<dbReference type="InterPro" id="IPR003010">
    <property type="entry name" value="C-N_Hydrolase"/>
</dbReference>
<dbReference type="Pfam" id="PF00795">
    <property type="entry name" value="CN_hydrolase"/>
    <property type="match status" value="1"/>
</dbReference>
<feature type="domain" description="CN hydrolase" evidence="3">
    <location>
        <begin position="7"/>
        <end position="261"/>
    </location>
</feature>
<organism evidence="4 5">
    <name type="scientific">Umezawaea tangerina</name>
    <dbReference type="NCBI Taxonomy" id="84725"/>
    <lineage>
        <taxon>Bacteria</taxon>
        <taxon>Bacillati</taxon>
        <taxon>Actinomycetota</taxon>
        <taxon>Actinomycetes</taxon>
        <taxon>Pseudonocardiales</taxon>
        <taxon>Pseudonocardiaceae</taxon>
        <taxon>Umezawaea</taxon>
    </lineage>
</organism>
<accession>A0A2T0TH09</accession>
<dbReference type="InterPro" id="IPR050345">
    <property type="entry name" value="Aliph_Amidase/BUP"/>
</dbReference>
<evidence type="ECO:0000256" key="1">
    <source>
        <dbReference type="ARBA" id="ARBA00022801"/>
    </source>
</evidence>
<dbReference type="CDD" id="cd07197">
    <property type="entry name" value="nitrilase"/>
    <property type="match status" value="1"/>
</dbReference>
<dbReference type="InterPro" id="IPR036526">
    <property type="entry name" value="C-N_Hydrolase_sf"/>
</dbReference>
<name>A0A2T0TH09_9PSEU</name>
<sequence length="296" mass="32519">MSETKTLRLAVAQTRLRQNPGDGDELRASGGDVRALLREAHDAGARVVHFPEGAMCSPHKHVMSADGPDRVGPARWDRFDWDVHRRELAATAELAGELGLWVVLGAVHRLTEPRRPHNSLYVISDRGRVATRYDERLLSNTKITHMYTPGSAPVTFEADGMRFGLALGMEVHFPEVFLEYERLDVDCVLFSTAGPGKADVGDVFALEARAHAATNSFWVGYSGPAQDSANAPSGVISPDGQWVARGPRDGERALVVADLRKDPDDPARPWRRTARSGVYTPHLAHDDARSGDRRAF</sequence>
<evidence type="ECO:0000259" key="3">
    <source>
        <dbReference type="PROSITE" id="PS50263"/>
    </source>
</evidence>
<evidence type="ECO:0000313" key="5">
    <source>
        <dbReference type="Proteomes" id="UP000239494"/>
    </source>
</evidence>
<dbReference type="Gene3D" id="3.60.110.10">
    <property type="entry name" value="Carbon-nitrogen hydrolase"/>
    <property type="match status" value="1"/>
</dbReference>
<feature type="region of interest" description="Disordered" evidence="2">
    <location>
        <begin position="258"/>
        <end position="296"/>
    </location>
</feature>
<evidence type="ECO:0000256" key="2">
    <source>
        <dbReference type="SAM" id="MobiDB-lite"/>
    </source>
</evidence>
<dbReference type="GO" id="GO:0016811">
    <property type="term" value="F:hydrolase activity, acting on carbon-nitrogen (but not peptide) bonds, in linear amides"/>
    <property type="evidence" value="ECO:0007669"/>
    <property type="project" value="TreeGrafter"/>
</dbReference>
<dbReference type="RefSeq" id="WP_245886218.1">
    <property type="nucleotide sequence ID" value="NZ_PVTF01000002.1"/>
</dbReference>
<protein>
    <submittedName>
        <fullName evidence="4">Putative amidohydrolase</fullName>
    </submittedName>
</protein>
<gene>
    <name evidence="4" type="ORF">CLV43_102478</name>
</gene>
<dbReference type="SUPFAM" id="SSF56317">
    <property type="entry name" value="Carbon-nitrogen hydrolase"/>
    <property type="match status" value="1"/>
</dbReference>
<feature type="compositionally biased region" description="Basic and acidic residues" evidence="2">
    <location>
        <begin position="258"/>
        <end position="268"/>
    </location>
</feature>
<reference evidence="4 5" key="1">
    <citation type="submission" date="2018-03" db="EMBL/GenBank/DDBJ databases">
        <title>Genomic Encyclopedia of Archaeal and Bacterial Type Strains, Phase II (KMG-II): from individual species to whole genera.</title>
        <authorList>
            <person name="Goeker M."/>
        </authorList>
    </citation>
    <scope>NUCLEOTIDE SEQUENCE [LARGE SCALE GENOMIC DNA]</scope>
    <source>
        <strain evidence="4 5">DSM 44720</strain>
    </source>
</reference>